<evidence type="ECO:0000256" key="2">
    <source>
        <dbReference type="SAM" id="MobiDB-lite"/>
    </source>
</evidence>
<dbReference type="InterPro" id="IPR009061">
    <property type="entry name" value="DNA-bd_dom_put_sf"/>
</dbReference>
<feature type="region of interest" description="Disordered" evidence="2">
    <location>
        <begin position="109"/>
        <end position="147"/>
    </location>
</feature>
<dbReference type="SUPFAM" id="SSF46955">
    <property type="entry name" value="Putative DNA-binding domain"/>
    <property type="match status" value="1"/>
</dbReference>
<evidence type="ECO:0000256" key="1">
    <source>
        <dbReference type="ARBA" id="ARBA00023125"/>
    </source>
</evidence>
<dbReference type="Pfam" id="PF13411">
    <property type="entry name" value="MerR_1"/>
    <property type="match status" value="1"/>
</dbReference>
<feature type="domain" description="HTH merR-type" evidence="3">
    <location>
        <begin position="1"/>
        <end position="68"/>
    </location>
</feature>
<gene>
    <name evidence="4" type="ORF">SAMN04489717_4088</name>
</gene>
<dbReference type="PANTHER" id="PTHR30204:SF97">
    <property type="entry name" value="MERR FAMILY REGULATORY PROTEIN"/>
    <property type="match status" value="1"/>
</dbReference>
<dbReference type="InterPro" id="IPR047057">
    <property type="entry name" value="MerR_fam"/>
</dbReference>
<keyword evidence="5" id="KW-1185">Reference proteome</keyword>
<proteinExistence type="predicted"/>
<dbReference type="GO" id="GO:0003677">
    <property type="term" value="F:DNA binding"/>
    <property type="evidence" value="ECO:0007669"/>
    <property type="project" value="UniProtKB-KW"/>
</dbReference>
<evidence type="ECO:0000259" key="3">
    <source>
        <dbReference type="PROSITE" id="PS50937"/>
    </source>
</evidence>
<dbReference type="GO" id="GO:0003700">
    <property type="term" value="F:DNA-binding transcription factor activity"/>
    <property type="evidence" value="ECO:0007669"/>
    <property type="project" value="InterPro"/>
</dbReference>
<dbReference type="PRINTS" id="PR00040">
    <property type="entry name" value="HTHMERR"/>
</dbReference>
<dbReference type="STRING" id="117157.SAMN04489717_4088"/>
<evidence type="ECO:0000313" key="4">
    <source>
        <dbReference type="EMBL" id="SDS84740.1"/>
    </source>
</evidence>
<dbReference type="EMBL" id="LT629732">
    <property type="protein sequence ID" value="SDS84740.1"/>
    <property type="molecule type" value="Genomic_DNA"/>
</dbReference>
<sequence>MRMKEMVARTGVHERLLRYYEQQGLLAPERLPSGYRVYSETDVEAVRRIRCLLAAGLPTATIAQVLPCVRTDDDRLVPTCPDLVAQLRRERDRISRAIDELATSREMLDHVLSAAPSATLPDSTPERAQDPAPDPAPESTPGTGRYA</sequence>
<dbReference type="CDD" id="cd01282">
    <property type="entry name" value="HTH_MerR-like_sg3"/>
    <property type="match status" value="1"/>
</dbReference>
<reference evidence="4 5" key="1">
    <citation type="submission" date="2016-10" db="EMBL/GenBank/DDBJ databases">
        <authorList>
            <person name="de Groot N.N."/>
        </authorList>
    </citation>
    <scope>NUCLEOTIDE SEQUENCE [LARGE SCALE GENOMIC DNA]</scope>
    <source>
        <strain evidence="4 5">DSM 22024</strain>
    </source>
</reference>
<dbReference type="SMART" id="SM00422">
    <property type="entry name" value="HTH_MERR"/>
    <property type="match status" value="1"/>
</dbReference>
<protein>
    <submittedName>
        <fullName evidence="4">DNA-binding transcriptional regulator, MerR family</fullName>
    </submittedName>
</protein>
<dbReference type="InterPro" id="IPR000551">
    <property type="entry name" value="MerR-type_HTH_dom"/>
</dbReference>
<dbReference type="Proteomes" id="UP000198983">
    <property type="component" value="Chromosome I"/>
</dbReference>
<dbReference type="PROSITE" id="PS50937">
    <property type="entry name" value="HTH_MERR_2"/>
    <property type="match status" value="1"/>
</dbReference>
<dbReference type="Gene3D" id="1.10.1660.10">
    <property type="match status" value="1"/>
</dbReference>
<evidence type="ECO:0000313" key="5">
    <source>
        <dbReference type="Proteomes" id="UP000198983"/>
    </source>
</evidence>
<dbReference type="OrthoDB" id="9802039at2"/>
<name>A0A1H1VJP2_9ACTN</name>
<organism evidence="4 5">
    <name type="scientific">Actinopolymorpha singaporensis</name>
    <dbReference type="NCBI Taxonomy" id="117157"/>
    <lineage>
        <taxon>Bacteria</taxon>
        <taxon>Bacillati</taxon>
        <taxon>Actinomycetota</taxon>
        <taxon>Actinomycetes</taxon>
        <taxon>Propionibacteriales</taxon>
        <taxon>Actinopolymorphaceae</taxon>
        <taxon>Actinopolymorpha</taxon>
    </lineage>
</organism>
<dbReference type="AlphaFoldDB" id="A0A1H1VJP2"/>
<accession>A0A1H1VJP2</accession>
<dbReference type="RefSeq" id="WP_092655206.1">
    <property type="nucleotide sequence ID" value="NZ_LT629732.1"/>
</dbReference>
<keyword evidence="1 4" id="KW-0238">DNA-binding</keyword>
<dbReference type="PANTHER" id="PTHR30204">
    <property type="entry name" value="REDOX-CYCLING DRUG-SENSING TRANSCRIPTIONAL ACTIVATOR SOXR"/>
    <property type="match status" value="1"/>
</dbReference>